<name>A0A7I7XNS3_9MYCO</name>
<organism evidence="1 2">
    <name type="scientific">Mycolicibacterium madagascariense</name>
    <dbReference type="NCBI Taxonomy" id="212765"/>
    <lineage>
        <taxon>Bacteria</taxon>
        <taxon>Bacillati</taxon>
        <taxon>Actinomycetota</taxon>
        <taxon>Actinomycetes</taxon>
        <taxon>Mycobacteriales</taxon>
        <taxon>Mycobacteriaceae</taxon>
        <taxon>Mycolicibacterium</taxon>
    </lineage>
</organism>
<dbReference type="AlphaFoldDB" id="A0A7I7XNS3"/>
<keyword evidence="2" id="KW-1185">Reference proteome</keyword>
<sequence>MRPLTTVIMVAALAIGAGIWWLFFRGPSSAACAPVRELLSFNKTQIDAMNAKTHDPAPGSYEKATEPSDLDYQAWSDGLNDRAAKVTDKDLSGPAKDMARTAGWLVEARLNFNEQAAHTAPGAPMPPAGMAVKVFNEQFDAQARQLAQTCPP</sequence>
<dbReference type="RefSeq" id="WP_220100373.1">
    <property type="nucleotide sequence ID" value="NZ_AP022610.1"/>
</dbReference>
<dbReference type="KEGG" id="mmag:MMAD_50180"/>
<protein>
    <submittedName>
        <fullName evidence="1">Uncharacterized protein</fullName>
    </submittedName>
</protein>
<dbReference type="EMBL" id="AP022610">
    <property type="protein sequence ID" value="BBZ30723.1"/>
    <property type="molecule type" value="Genomic_DNA"/>
</dbReference>
<dbReference type="Proteomes" id="UP000466517">
    <property type="component" value="Chromosome"/>
</dbReference>
<proteinExistence type="predicted"/>
<accession>A0A7I7XNS3</accession>
<evidence type="ECO:0000313" key="2">
    <source>
        <dbReference type="Proteomes" id="UP000466517"/>
    </source>
</evidence>
<reference evidence="1 2" key="1">
    <citation type="journal article" date="2019" name="Emerg. Microbes Infect.">
        <title>Comprehensive subspecies identification of 175 nontuberculous mycobacteria species based on 7547 genomic profiles.</title>
        <authorList>
            <person name="Matsumoto Y."/>
            <person name="Kinjo T."/>
            <person name="Motooka D."/>
            <person name="Nabeya D."/>
            <person name="Jung N."/>
            <person name="Uechi K."/>
            <person name="Horii T."/>
            <person name="Iida T."/>
            <person name="Fujita J."/>
            <person name="Nakamura S."/>
        </authorList>
    </citation>
    <scope>NUCLEOTIDE SEQUENCE [LARGE SCALE GENOMIC DNA]</scope>
    <source>
        <strain evidence="1 2">JCM 13574</strain>
    </source>
</reference>
<evidence type="ECO:0000313" key="1">
    <source>
        <dbReference type="EMBL" id="BBZ30723.1"/>
    </source>
</evidence>
<gene>
    <name evidence="1" type="ORF">MMAD_50180</name>
</gene>